<name>A0ABS2HMD7_9VIBR</name>
<keyword evidence="1" id="KW-0472">Membrane</keyword>
<dbReference type="InterPro" id="IPR037185">
    <property type="entry name" value="EmrE-like"/>
</dbReference>
<dbReference type="Proteomes" id="UP000809621">
    <property type="component" value="Unassembled WGS sequence"/>
</dbReference>
<dbReference type="EMBL" id="JAFEUM010000014">
    <property type="protein sequence ID" value="MBM7038630.1"/>
    <property type="molecule type" value="Genomic_DNA"/>
</dbReference>
<proteinExistence type="predicted"/>
<feature type="transmembrane region" description="Helical" evidence="1">
    <location>
        <begin position="155"/>
        <end position="171"/>
    </location>
</feature>
<feature type="domain" description="EamA" evidence="2">
    <location>
        <begin position="14"/>
        <end position="142"/>
    </location>
</feature>
<protein>
    <submittedName>
        <fullName evidence="3">EamA family transporter</fullName>
    </submittedName>
</protein>
<evidence type="ECO:0000313" key="3">
    <source>
        <dbReference type="EMBL" id="MBM7038630.1"/>
    </source>
</evidence>
<dbReference type="InterPro" id="IPR000620">
    <property type="entry name" value="EamA_dom"/>
</dbReference>
<sequence length="299" mass="33209">MVSLLHPLTHSRTALLAINLSVLLWAVTPLFAKLIPLPAEQLIWLRSVVSVFALLVLFFSLGKPIELKRQSIGIMIGLGVLMTTHWVTFFHSVQLSTVGMAMMALYSYPLITIFIEPLFSKQRIQRIDIVLGIVLSVGLLVMLPELSWSNRHVQGIGWGLIAAVAFSLRNLMSRYHARDIDSLNQIFFQSLVAALILPFGIWSSLELETLAHEHWLNIVVMAILFVLVPHTLFIFSLKHIPTKTVSMIATIQPVYGLVFAYFLLGEIAAPTTLIGGGIIVAVALIETLRIPSKKGKIDE</sequence>
<feature type="transmembrane region" description="Helical" evidence="1">
    <location>
        <begin position="72"/>
        <end position="89"/>
    </location>
</feature>
<keyword evidence="1" id="KW-0812">Transmembrane</keyword>
<dbReference type="PANTHER" id="PTHR22911">
    <property type="entry name" value="ACYL-MALONYL CONDENSING ENZYME-RELATED"/>
    <property type="match status" value="1"/>
</dbReference>
<feature type="transmembrane region" description="Helical" evidence="1">
    <location>
        <begin position="183"/>
        <end position="202"/>
    </location>
</feature>
<feature type="transmembrane region" description="Helical" evidence="1">
    <location>
        <begin position="42"/>
        <end position="60"/>
    </location>
</feature>
<feature type="transmembrane region" description="Helical" evidence="1">
    <location>
        <begin position="95"/>
        <end position="115"/>
    </location>
</feature>
<evidence type="ECO:0000313" key="4">
    <source>
        <dbReference type="Proteomes" id="UP000809621"/>
    </source>
</evidence>
<keyword evidence="4" id="KW-1185">Reference proteome</keyword>
<dbReference type="SUPFAM" id="SSF103481">
    <property type="entry name" value="Multidrug resistance efflux transporter EmrE"/>
    <property type="match status" value="2"/>
</dbReference>
<dbReference type="RefSeq" id="WP_205160061.1">
    <property type="nucleotide sequence ID" value="NZ_JAFEUM010000014.1"/>
</dbReference>
<dbReference type="Pfam" id="PF00892">
    <property type="entry name" value="EamA"/>
    <property type="match status" value="2"/>
</dbReference>
<keyword evidence="1" id="KW-1133">Transmembrane helix</keyword>
<evidence type="ECO:0000259" key="2">
    <source>
        <dbReference type="Pfam" id="PF00892"/>
    </source>
</evidence>
<gene>
    <name evidence="3" type="ORF">JQC93_19825</name>
</gene>
<feature type="domain" description="EamA" evidence="2">
    <location>
        <begin position="155"/>
        <end position="284"/>
    </location>
</feature>
<feature type="transmembrane region" description="Helical" evidence="1">
    <location>
        <begin position="270"/>
        <end position="288"/>
    </location>
</feature>
<comment type="caution">
    <text evidence="3">The sequence shown here is derived from an EMBL/GenBank/DDBJ whole genome shotgun (WGS) entry which is preliminary data.</text>
</comment>
<reference evidence="3 4" key="1">
    <citation type="submission" date="2021-02" db="EMBL/GenBank/DDBJ databases">
        <authorList>
            <person name="Park J.-S."/>
        </authorList>
    </citation>
    <scope>NUCLEOTIDE SEQUENCE [LARGE SCALE GENOMIC DNA]</scope>
    <source>
        <strain evidence="3 4">188UL20-2</strain>
    </source>
</reference>
<feature type="transmembrane region" description="Helical" evidence="1">
    <location>
        <begin position="127"/>
        <end position="143"/>
    </location>
</feature>
<evidence type="ECO:0000256" key="1">
    <source>
        <dbReference type="SAM" id="Phobius"/>
    </source>
</evidence>
<feature type="transmembrane region" description="Helical" evidence="1">
    <location>
        <begin position="244"/>
        <end position="264"/>
    </location>
</feature>
<accession>A0ABS2HMD7</accession>
<organism evidence="3 4">
    <name type="scientific">Vibrio ulleungensis</name>
    <dbReference type="NCBI Taxonomy" id="2807619"/>
    <lineage>
        <taxon>Bacteria</taxon>
        <taxon>Pseudomonadati</taxon>
        <taxon>Pseudomonadota</taxon>
        <taxon>Gammaproteobacteria</taxon>
        <taxon>Vibrionales</taxon>
        <taxon>Vibrionaceae</taxon>
        <taxon>Vibrio</taxon>
    </lineage>
</organism>
<feature type="transmembrane region" description="Helical" evidence="1">
    <location>
        <begin position="214"/>
        <end position="237"/>
    </location>
</feature>